<dbReference type="Proteomes" id="UP000199103">
    <property type="component" value="Chromosome I"/>
</dbReference>
<accession>A0A1H1ZIK0</accession>
<proteinExistence type="predicted"/>
<gene>
    <name evidence="1" type="ORF">SAMN04489812_5245</name>
</gene>
<dbReference type="OrthoDB" id="1030389at2"/>
<dbReference type="EMBL" id="LT629772">
    <property type="protein sequence ID" value="SDT33483.1"/>
    <property type="molecule type" value="Genomic_DNA"/>
</dbReference>
<dbReference type="STRING" id="630515.SAMN04489812_5245"/>
<evidence type="ECO:0000313" key="1">
    <source>
        <dbReference type="EMBL" id="SDT33483.1"/>
    </source>
</evidence>
<sequence length="110" mass="11920">MRTFHTSVTDLRQPFSGSFTTYPYECGWADEAIYFVTAEDQTPAGAEIALRVQLSADGIRWVDEGSTLQLSGPDAGFVRLAHFGGFLRLAGEVSADHGQAVLTVRLVLKG</sequence>
<dbReference type="AlphaFoldDB" id="A0A1H1ZIK0"/>
<dbReference type="RefSeq" id="WP_091529098.1">
    <property type="nucleotide sequence ID" value="NZ_LT629772.1"/>
</dbReference>
<protein>
    <submittedName>
        <fullName evidence="1">Uncharacterized protein</fullName>
    </submittedName>
</protein>
<evidence type="ECO:0000313" key="2">
    <source>
        <dbReference type="Proteomes" id="UP000199103"/>
    </source>
</evidence>
<keyword evidence="2" id="KW-1185">Reference proteome</keyword>
<organism evidence="1 2">
    <name type="scientific">Microlunatus soli</name>
    <dbReference type="NCBI Taxonomy" id="630515"/>
    <lineage>
        <taxon>Bacteria</taxon>
        <taxon>Bacillati</taxon>
        <taxon>Actinomycetota</taxon>
        <taxon>Actinomycetes</taxon>
        <taxon>Propionibacteriales</taxon>
        <taxon>Propionibacteriaceae</taxon>
        <taxon>Microlunatus</taxon>
    </lineage>
</organism>
<name>A0A1H1ZIK0_9ACTN</name>
<reference evidence="1 2" key="1">
    <citation type="submission" date="2016-10" db="EMBL/GenBank/DDBJ databases">
        <authorList>
            <person name="de Groot N.N."/>
        </authorList>
    </citation>
    <scope>NUCLEOTIDE SEQUENCE [LARGE SCALE GENOMIC DNA]</scope>
    <source>
        <strain evidence="1 2">DSM 21800</strain>
    </source>
</reference>